<dbReference type="InterPro" id="IPR038731">
    <property type="entry name" value="RgtA/B/C-like"/>
</dbReference>
<feature type="transmembrane region" description="Helical" evidence="1">
    <location>
        <begin position="315"/>
        <end position="336"/>
    </location>
</feature>
<keyword evidence="1" id="KW-0472">Membrane</keyword>
<evidence type="ECO:0000313" key="3">
    <source>
        <dbReference type="EMBL" id="GAA3818192.1"/>
    </source>
</evidence>
<dbReference type="EMBL" id="BAABAH010000005">
    <property type="protein sequence ID" value="GAA3818192.1"/>
    <property type="molecule type" value="Genomic_DNA"/>
</dbReference>
<proteinExistence type="predicted"/>
<feature type="transmembrane region" description="Helical" evidence="1">
    <location>
        <begin position="86"/>
        <end position="107"/>
    </location>
</feature>
<name>A0ABP7IGZ3_9ACTN</name>
<keyword evidence="4" id="KW-1185">Reference proteome</keyword>
<sequence>MTTRSRRSGAVLDPALVFVLACTLFALHGTQGPLDRDLGVFLYGGEQVAHGVPSYVGIFNSVGPLSDAVPGLVVAAGDRLGIDPILATRVVYLALSAGCCAALYLLGRRTFRSRAAGFLAASVLACAATFTEFASDGPREKTLMLLLLLLALVWLLDRRWFLAGAATAAATLTWQPAFAVAVAAALVAVAVERGGRVRAFVGYVVGGLVPTGIAVAVFAADHALRPAIDGFLVINAGYTRQPSLLTDPALDVRLMWGGYAWTILPFLVGLAVLPLLLAVHWRGGGARRRALVVVLAAALASVGWLLVAMNGPPDLFDVLPFGALGFAGLVLLVAGALPEPGRLALVASCVATAMVATAVVAVATRTDELAAQRAVVDGVVGRLPPGATVLSVNAPDAMVLADRTNPTPWQVFNGSEDRFLNAHLPGGLSQYAAWVSQTQPDLVVLGDRNPEEWLHRVLRLQYVDLGTTGRWHWYASTGLGAPRLQALRATVAADRGLLPPPRSLQPGPT</sequence>
<dbReference type="RefSeq" id="WP_344774895.1">
    <property type="nucleotide sequence ID" value="NZ_BAABAH010000005.1"/>
</dbReference>
<reference evidence="4" key="1">
    <citation type="journal article" date="2019" name="Int. J. Syst. Evol. Microbiol.">
        <title>The Global Catalogue of Microorganisms (GCM) 10K type strain sequencing project: providing services to taxonomists for standard genome sequencing and annotation.</title>
        <authorList>
            <consortium name="The Broad Institute Genomics Platform"/>
            <consortium name="The Broad Institute Genome Sequencing Center for Infectious Disease"/>
            <person name="Wu L."/>
            <person name="Ma J."/>
        </authorList>
    </citation>
    <scope>NUCLEOTIDE SEQUENCE [LARGE SCALE GENOMIC DNA]</scope>
    <source>
        <strain evidence="4">JCM 16953</strain>
    </source>
</reference>
<dbReference type="Proteomes" id="UP001501821">
    <property type="component" value="Unassembled WGS sequence"/>
</dbReference>
<evidence type="ECO:0000313" key="4">
    <source>
        <dbReference type="Proteomes" id="UP001501821"/>
    </source>
</evidence>
<keyword evidence="1" id="KW-0812">Transmembrane</keyword>
<protein>
    <recommendedName>
        <fullName evidence="2">Glycosyltransferase RgtA/B/C/D-like domain-containing protein</fullName>
    </recommendedName>
</protein>
<keyword evidence="1" id="KW-1133">Transmembrane helix</keyword>
<evidence type="ECO:0000259" key="2">
    <source>
        <dbReference type="Pfam" id="PF13231"/>
    </source>
</evidence>
<comment type="caution">
    <text evidence="3">The sequence shown here is derived from an EMBL/GenBank/DDBJ whole genome shotgun (WGS) entry which is preliminary data.</text>
</comment>
<feature type="transmembrane region" description="Helical" evidence="1">
    <location>
        <begin position="173"/>
        <end position="191"/>
    </location>
</feature>
<evidence type="ECO:0000256" key="1">
    <source>
        <dbReference type="SAM" id="Phobius"/>
    </source>
</evidence>
<gene>
    <name evidence="3" type="ORF">GCM10022242_20110</name>
</gene>
<feature type="transmembrane region" description="Helical" evidence="1">
    <location>
        <begin position="143"/>
        <end position="161"/>
    </location>
</feature>
<feature type="domain" description="Glycosyltransferase RgtA/B/C/D-like" evidence="2">
    <location>
        <begin position="79"/>
        <end position="208"/>
    </location>
</feature>
<feature type="transmembrane region" description="Helical" evidence="1">
    <location>
        <begin position="343"/>
        <end position="363"/>
    </location>
</feature>
<feature type="transmembrane region" description="Helical" evidence="1">
    <location>
        <begin position="200"/>
        <end position="220"/>
    </location>
</feature>
<accession>A0ABP7IGZ3</accession>
<organism evidence="3 4">
    <name type="scientific">Nocardioides panacisoli</name>
    <dbReference type="NCBI Taxonomy" id="627624"/>
    <lineage>
        <taxon>Bacteria</taxon>
        <taxon>Bacillati</taxon>
        <taxon>Actinomycetota</taxon>
        <taxon>Actinomycetes</taxon>
        <taxon>Propionibacteriales</taxon>
        <taxon>Nocardioidaceae</taxon>
        <taxon>Nocardioides</taxon>
    </lineage>
</organism>
<dbReference type="Pfam" id="PF13231">
    <property type="entry name" value="PMT_2"/>
    <property type="match status" value="1"/>
</dbReference>
<feature type="transmembrane region" description="Helical" evidence="1">
    <location>
        <begin position="258"/>
        <end position="278"/>
    </location>
</feature>
<feature type="transmembrane region" description="Helical" evidence="1">
    <location>
        <begin position="290"/>
        <end position="309"/>
    </location>
</feature>